<dbReference type="InterPro" id="IPR019405">
    <property type="entry name" value="Lactonase_7-beta_prop"/>
</dbReference>
<dbReference type="InterPro" id="IPR011964">
    <property type="entry name" value="YVTN_b-propeller_repeat"/>
</dbReference>
<organism evidence="1 2">
    <name type="scientific">Mycolicibacterium rhodesiae</name>
    <name type="common">Mycobacterium rhodesiae</name>
    <dbReference type="NCBI Taxonomy" id="36814"/>
    <lineage>
        <taxon>Bacteria</taxon>
        <taxon>Bacillati</taxon>
        <taxon>Actinomycetota</taxon>
        <taxon>Actinomycetes</taxon>
        <taxon>Mycobacteriales</taxon>
        <taxon>Mycobacteriaceae</taxon>
        <taxon>Mycolicibacterium</taxon>
    </lineage>
</organism>
<dbReference type="Proteomes" id="UP000192534">
    <property type="component" value="Unassembled WGS sequence"/>
</dbReference>
<evidence type="ECO:0008006" key="3">
    <source>
        <dbReference type="Google" id="ProtNLM"/>
    </source>
</evidence>
<dbReference type="PANTHER" id="PTHR47197:SF3">
    <property type="entry name" value="DIHYDRO-HEME D1 DEHYDROGENASE"/>
    <property type="match status" value="1"/>
</dbReference>
<dbReference type="InterPro" id="IPR011044">
    <property type="entry name" value="Quino_amine_DH_bsu"/>
</dbReference>
<dbReference type="NCBIfam" id="TIGR02276">
    <property type="entry name" value="beta_rpt_yvtn"/>
    <property type="match status" value="3"/>
</dbReference>
<dbReference type="EMBL" id="MVIH01000003">
    <property type="protein sequence ID" value="ORB54973.1"/>
    <property type="molecule type" value="Genomic_DNA"/>
</dbReference>
<keyword evidence="2" id="KW-1185">Reference proteome</keyword>
<reference evidence="1 2" key="1">
    <citation type="submission" date="2016-12" db="EMBL/GenBank/DDBJ databases">
        <title>The new phylogeny of genus Mycobacterium.</title>
        <authorList>
            <person name="Tortoli E."/>
            <person name="Trovato A."/>
            <person name="Cirillo D.M."/>
        </authorList>
    </citation>
    <scope>NUCLEOTIDE SEQUENCE [LARGE SCALE GENOMIC DNA]</scope>
    <source>
        <strain evidence="1 2">DSM 44223</strain>
    </source>
</reference>
<proteinExistence type="predicted"/>
<dbReference type="PANTHER" id="PTHR47197">
    <property type="entry name" value="PROTEIN NIRF"/>
    <property type="match status" value="1"/>
</dbReference>
<dbReference type="AlphaFoldDB" id="A0A1X0J172"/>
<dbReference type="Gene3D" id="2.130.10.10">
    <property type="entry name" value="YVTN repeat-like/Quinoprotein amine dehydrogenase"/>
    <property type="match status" value="2"/>
</dbReference>
<evidence type="ECO:0000313" key="2">
    <source>
        <dbReference type="Proteomes" id="UP000192534"/>
    </source>
</evidence>
<name>A0A1X0J172_MYCRH</name>
<protein>
    <recommendedName>
        <fullName evidence="3">YVTN family beta-propeller repeat protein</fullName>
    </recommendedName>
</protein>
<sequence>MVEAVVVGIPLVVTRIANVVATSVAGYLQALANSNPTTPPSLWVLAAYVRREIGDTIESTFFNGTPKAAPIQLAQGPSGVIGTLNVTDPNRDRLSYGLVAQPQHGTVTLNADGTFLYKPNADFGATGGTDTFAVVVSDNTTLHFHLAGGTGATVVPVSVTVAPGGYGTIGVGRAPQAVAASRDGKQVYVTSSEDNTVAVYDVTTRSVITTIEVGDLPSALAVTDSSVYVSSALGGSVAVIDRATNTVAATIAVGDNPTALALNSNKTRLYVANSGDGSVSIIDVASGAVLNTVNVGSAPTALAVAPDGTKVYVAVNGPSTNDGAVAVLNTQTNTVTANYSVGGIPGAVVVTPDGKQLYVATLGAIWALDASTGAATGVVPTVHSFDALTLSGDGTRLYAAAADASTLATIDTRTNKVLDSVAINDLGGALALSGDDTKLYIPNLLGGTVTYLALTPGSQTPAVLDDERTLTLLNVQLYNLTDQPVFVSHIQVASDEGSLHLSGPSLGTTIPVGGSVTVLGYIGQDYSPLGASYFDVGYTLTSQDANFNHLVSIRAEMLGATQRVLPDVSCKIGNCIVDITAVSSSPLTPWGIAAYVLNPSGSSVQVPASNAQQQADILNAYCGESGGPPMSCAFTPTSQIETTTGPHPVGHSVTNNTSSPLTNKIYISDAVAQSDSVTITTKVGWKISEILNAEITAAYGHTWTTTHTFTDELDVTIQPGQTMQVYGTTPIFRVYGDFTVSVGDTTFILKDVYFDSPNPDGSGNYRAEIVPPPVQRTVNRGMSVDITQ</sequence>
<evidence type="ECO:0000313" key="1">
    <source>
        <dbReference type="EMBL" id="ORB54973.1"/>
    </source>
</evidence>
<comment type="caution">
    <text evidence="1">The sequence shown here is derived from an EMBL/GenBank/DDBJ whole genome shotgun (WGS) entry which is preliminary data.</text>
</comment>
<accession>A0A1X0J172</accession>
<dbReference type="SUPFAM" id="SSF50969">
    <property type="entry name" value="YVTN repeat-like/Quinoprotein amine dehydrogenase"/>
    <property type="match status" value="1"/>
</dbReference>
<dbReference type="InterPro" id="IPR051200">
    <property type="entry name" value="Host-pathogen_enzymatic-act"/>
</dbReference>
<dbReference type="InterPro" id="IPR015943">
    <property type="entry name" value="WD40/YVTN_repeat-like_dom_sf"/>
</dbReference>
<dbReference type="Pfam" id="PF17963">
    <property type="entry name" value="Big_9"/>
    <property type="match status" value="1"/>
</dbReference>
<gene>
    <name evidence="1" type="ORF">BST42_09350</name>
</gene>
<dbReference type="Pfam" id="PF10282">
    <property type="entry name" value="Lactonase"/>
    <property type="match status" value="1"/>
</dbReference>